<organism evidence="1 2">
    <name type="scientific">Pandoravirus inopinatum</name>
    <dbReference type="NCBI Taxonomy" id="1605721"/>
    <lineage>
        <taxon>Viruses</taxon>
        <taxon>Pandoravirus</taxon>
    </lineage>
</organism>
<dbReference type="RefSeq" id="YP_009119449.1">
    <property type="nucleotide sequence ID" value="NC_026440.1"/>
</dbReference>
<dbReference type="InterPro" id="IPR036047">
    <property type="entry name" value="F-box-like_dom_sf"/>
</dbReference>
<dbReference type="KEGG" id="vg:23462131"/>
<evidence type="ECO:0000313" key="2">
    <source>
        <dbReference type="Proteomes" id="UP000202511"/>
    </source>
</evidence>
<evidence type="ECO:0000313" key="1">
    <source>
        <dbReference type="EMBL" id="AJF97214.1"/>
    </source>
</evidence>
<name>A0A0B5J181_9VIRU</name>
<protein>
    <submittedName>
        <fullName evidence="1">Ankyrin repeat protein</fullName>
    </submittedName>
</protein>
<dbReference type="EMBL" id="KP136319">
    <property type="protein sequence ID" value="AJF97214.1"/>
    <property type="molecule type" value="Genomic_DNA"/>
</dbReference>
<reference evidence="1 2" key="1">
    <citation type="journal article" date="2015" name="Parasitol. Res.">
        <title>Viruses in close associations with free-living amoebae.</title>
        <authorList>
            <person name="Scheid P."/>
        </authorList>
    </citation>
    <scope>NUCLEOTIDE SEQUENCE [LARGE SCALE GENOMIC DNA]</scope>
    <source>
        <strain evidence="1">KlaHel</strain>
    </source>
</reference>
<accession>A0A0B5J181</accession>
<dbReference type="GeneID" id="23462131"/>
<proteinExistence type="predicted"/>
<dbReference type="Proteomes" id="UP000202511">
    <property type="component" value="Segment"/>
</dbReference>
<dbReference type="SUPFAM" id="SSF81383">
    <property type="entry name" value="F-box domain"/>
    <property type="match status" value="1"/>
</dbReference>
<sequence>MGRSNWGLRTCKKASCDNKPTSALNDGMMHGKQNDVFERIPPEVAFLILAHLDNRSFWMARRTHRVFRLEHDASEVQRRKAYWWLRTSPEQAIARGRSNVLLFLKEHKRIPPNFLPWKAVVEAGHVRALETALTVFPADFGQSAVDGAILRGHTDLVLRMHSLSELSIANSISTALREERTGMVLALCRAASVRYWGLWSLIAARHGHLACLQLFLDRSRGPPQDPVHLAIEAVHADAHNDGGARTLCFLRGRFPDAVNCDRLFDAALYRGYADICAKILTRASPPLDLQSKIETAAASGVGVGVRILLNLDSALCLQRALDRVARRVKRLRMVPPSTEKPARHDALCALVEADPARALDPRRAFKIFLAGGMLGHAAYLAEHYPSCCCCEQ</sequence>